<feature type="transmembrane region" description="Helical" evidence="1">
    <location>
        <begin position="122"/>
        <end position="141"/>
    </location>
</feature>
<evidence type="ECO:0000313" key="3">
    <source>
        <dbReference type="Proteomes" id="UP000198876"/>
    </source>
</evidence>
<keyword evidence="1" id="KW-1133">Transmembrane helix</keyword>
<feature type="transmembrane region" description="Helical" evidence="1">
    <location>
        <begin position="500"/>
        <end position="523"/>
    </location>
</feature>
<feature type="transmembrane region" description="Helical" evidence="1">
    <location>
        <begin position="347"/>
        <end position="370"/>
    </location>
</feature>
<evidence type="ECO:0000256" key="1">
    <source>
        <dbReference type="SAM" id="Phobius"/>
    </source>
</evidence>
<dbReference type="OrthoDB" id="293659at2157"/>
<proteinExistence type="predicted"/>
<evidence type="ECO:0008006" key="4">
    <source>
        <dbReference type="Google" id="ProtNLM"/>
    </source>
</evidence>
<feature type="transmembrane region" description="Helical" evidence="1">
    <location>
        <begin position="399"/>
        <end position="419"/>
    </location>
</feature>
<dbReference type="RefSeq" id="WP_092893620.1">
    <property type="nucleotide sequence ID" value="NZ_FOOQ01000006.1"/>
</dbReference>
<feature type="transmembrane region" description="Helical" evidence="1">
    <location>
        <begin position="68"/>
        <end position="86"/>
    </location>
</feature>
<sequence length="536" mass="55921">MSLRRDARHGLRIGRAEFVRSLRGYSGSTRRLAGLAVSLLFFGGQLLFSLPAAYVVGRTARSADAIPYLAPGATLLFAGIFVLSTFRTLERIGGVDAEEFVLMAVHPRAVVLGLVGAELARLAVWFGVPILALVVTFALGLGSPSFVVTAGLVAVPLLCWAAVWGYACGIAVLRALRRLSLLRRVVKAAGVLLLVALVAGSQFAGRYVAEESVSLQELLSVFAFPPLTDYVSLAFVGTPLARPISPSAAVLLAGVVALVPVGLAVATRQASALWFTDAPRRDEPRRPRTSAGGLDAPRPFARTKAGRIAWGVLVRAARNPRELNHLLIAVFFVGPLGTTVVQASGDGLGLLVAGVGVGVGAYLAGATFGLNPLGDDRPQFPLLLLTGTPPRTLLRGRTLAGLAVGVPVAAVVPVASVALGTPPVYGLAFAAAGVGMCLAAAAFAVGLGAAYPLYEEREFWGVETVVPSMLVMMPYTFVVGGGSVVGLVVVWFALAGQLSATPLSVAGVGTYAALLCGVPYVSYRYALRRYRRYTFD</sequence>
<keyword evidence="3" id="KW-1185">Reference proteome</keyword>
<name>A0A1I2VU19_9EURY</name>
<reference evidence="3" key="1">
    <citation type="submission" date="2016-10" db="EMBL/GenBank/DDBJ databases">
        <authorList>
            <person name="Varghese N."/>
            <person name="Submissions S."/>
        </authorList>
    </citation>
    <scope>NUCLEOTIDE SEQUENCE [LARGE SCALE GENOMIC DNA]</scope>
    <source>
        <strain evidence="3">CGMCC 1.7739</strain>
    </source>
</reference>
<organism evidence="2 3">
    <name type="scientific">Halopelagius inordinatus</name>
    <dbReference type="NCBI Taxonomy" id="553467"/>
    <lineage>
        <taxon>Archaea</taxon>
        <taxon>Methanobacteriati</taxon>
        <taxon>Methanobacteriota</taxon>
        <taxon>Stenosarchaea group</taxon>
        <taxon>Halobacteria</taxon>
        <taxon>Halobacteriales</taxon>
        <taxon>Haloferacaceae</taxon>
    </lineage>
</organism>
<dbReference type="Proteomes" id="UP000198876">
    <property type="component" value="Unassembled WGS sequence"/>
</dbReference>
<keyword evidence="1" id="KW-0812">Transmembrane</keyword>
<feature type="transmembrane region" description="Helical" evidence="1">
    <location>
        <begin position="475"/>
        <end position="494"/>
    </location>
</feature>
<keyword evidence="1" id="KW-0472">Membrane</keyword>
<evidence type="ECO:0000313" key="2">
    <source>
        <dbReference type="EMBL" id="SFG91046.1"/>
    </source>
</evidence>
<dbReference type="AlphaFoldDB" id="A0A1I2VU19"/>
<feature type="transmembrane region" description="Helical" evidence="1">
    <location>
        <begin position="147"/>
        <end position="173"/>
    </location>
</feature>
<dbReference type="EMBL" id="FOOQ01000006">
    <property type="protein sequence ID" value="SFG91046.1"/>
    <property type="molecule type" value="Genomic_DNA"/>
</dbReference>
<feature type="transmembrane region" description="Helical" evidence="1">
    <location>
        <begin position="248"/>
        <end position="266"/>
    </location>
</feature>
<gene>
    <name evidence="2" type="ORF">SAMN04488063_3255</name>
</gene>
<protein>
    <recommendedName>
        <fullName evidence="4">ABC-2 type transport system permease protein</fullName>
    </recommendedName>
</protein>
<feature type="transmembrane region" description="Helical" evidence="1">
    <location>
        <begin position="425"/>
        <end position="454"/>
    </location>
</feature>
<feature type="transmembrane region" description="Helical" evidence="1">
    <location>
        <begin position="185"/>
        <end position="205"/>
    </location>
</feature>
<feature type="transmembrane region" description="Helical" evidence="1">
    <location>
        <begin position="32"/>
        <end position="56"/>
    </location>
</feature>
<feature type="transmembrane region" description="Helical" evidence="1">
    <location>
        <begin position="323"/>
        <end position="341"/>
    </location>
</feature>
<accession>A0A1I2VU19</accession>